<sequence>MPIDMTSDLSVTREEARTMDELLDSISEITFADVMRRFSADAETPITYDRPDRGFSGNRSHASHLLCLWVVFLWPDFTALRYETVFYEFHSDSLADTLEYHAFLESRVPVGNIIVFTSTEYTWHQTPAFESFQVAVRHRRSGLLVSFPLSDHIILVG</sequence>
<keyword evidence="2" id="KW-1185">Reference proteome</keyword>
<evidence type="ECO:0000313" key="1">
    <source>
        <dbReference type="EMBL" id="QUD20354.1"/>
    </source>
</evidence>
<dbReference type="KEGG" id="vg:80543850"/>
<dbReference type="EMBL" id="MW423801">
    <property type="protein sequence ID" value="QUD20354.1"/>
    <property type="molecule type" value="Genomic_RNA"/>
</dbReference>
<proteinExistence type="predicted"/>
<name>A0AAX1MED6_9MONO</name>
<evidence type="ECO:0000313" key="2">
    <source>
        <dbReference type="Proteomes" id="UP001162080"/>
    </source>
</evidence>
<protein>
    <submittedName>
        <fullName evidence="1">ORF5 protein</fullName>
    </submittedName>
</protein>
<accession>A0AAX1MED6</accession>
<organism evidence="1 2">
    <name type="scientific">Armillaria mellea negative-stranded RNA virus 1</name>
    <dbReference type="NCBI Taxonomy" id="2827439"/>
    <lineage>
        <taxon>Viruses</taxon>
        <taxon>Riboviria</taxon>
        <taxon>Orthornavirae</taxon>
        <taxon>Negarnaviricota</taxon>
        <taxon>Haploviricotina</taxon>
        <taxon>Monjiviricetes</taxon>
        <taxon>Mononegavirales</taxon>
        <taxon>Mymonaviridae</taxon>
        <taxon>Lentimonavirus</taxon>
        <taxon>Lentimonavirus armillariae</taxon>
    </lineage>
</organism>
<dbReference type="Proteomes" id="UP001162080">
    <property type="component" value="Segment"/>
</dbReference>
<reference evidence="1" key="1">
    <citation type="journal article" date="2021" name="Sci. Rep.">
        <title>Armillaria root rot fungi host single-stranded RNA viruses.</title>
        <authorList>
            <person name="Linnakoski R."/>
            <person name="Sutela S."/>
            <person name="Coetzee M.P.A."/>
            <person name="Duong T.A."/>
            <person name="Pavlov I.N."/>
            <person name="Litovka Y.A."/>
            <person name="Hantula J."/>
            <person name="Wingfield B.D."/>
            <person name="Vainio E.J."/>
        </authorList>
    </citation>
    <scope>NUCLEOTIDE SEQUENCE</scope>
    <source>
        <strain evidence="1">CMW3973</strain>
    </source>
</reference>
<dbReference type="GeneID" id="80543850"/>
<dbReference type="RefSeq" id="YP_010805003.1">
    <property type="nucleotide sequence ID" value="NC_077100.1"/>
</dbReference>